<dbReference type="PRINTS" id="PR00455">
    <property type="entry name" value="HTHTETR"/>
</dbReference>
<dbReference type="PANTHER" id="PTHR30055">
    <property type="entry name" value="HTH-TYPE TRANSCRIPTIONAL REGULATOR RUTR"/>
    <property type="match status" value="1"/>
</dbReference>
<dbReference type="InterPro" id="IPR039536">
    <property type="entry name" value="TetR_C_Proteobacteria"/>
</dbReference>
<keyword evidence="1 2" id="KW-0238">DNA-binding</keyword>
<evidence type="ECO:0000259" key="4">
    <source>
        <dbReference type="PROSITE" id="PS50977"/>
    </source>
</evidence>
<dbReference type="PROSITE" id="PS50977">
    <property type="entry name" value="HTH_TETR_2"/>
    <property type="match status" value="1"/>
</dbReference>
<evidence type="ECO:0000313" key="5">
    <source>
        <dbReference type="EMBL" id="MFC6881699.1"/>
    </source>
</evidence>
<dbReference type="SUPFAM" id="SSF46689">
    <property type="entry name" value="Homeodomain-like"/>
    <property type="match status" value="1"/>
</dbReference>
<dbReference type="InterPro" id="IPR009057">
    <property type="entry name" value="Homeodomain-like_sf"/>
</dbReference>
<dbReference type="PROSITE" id="PS01081">
    <property type="entry name" value="HTH_TETR_1"/>
    <property type="match status" value="1"/>
</dbReference>
<comment type="caution">
    <text evidence="5">The sequence shown here is derived from an EMBL/GenBank/DDBJ whole genome shotgun (WGS) entry which is preliminary data.</text>
</comment>
<evidence type="ECO:0000256" key="3">
    <source>
        <dbReference type="SAM" id="MobiDB-lite"/>
    </source>
</evidence>
<gene>
    <name evidence="5" type="ORF">ACFQKB_18220</name>
</gene>
<dbReference type="InterPro" id="IPR050109">
    <property type="entry name" value="HTH-type_TetR-like_transc_reg"/>
</dbReference>
<dbReference type="Pfam" id="PF14246">
    <property type="entry name" value="TetR_C_7"/>
    <property type="match status" value="1"/>
</dbReference>
<feature type="compositionally biased region" description="Basic and acidic residues" evidence="3">
    <location>
        <begin position="20"/>
        <end position="43"/>
    </location>
</feature>
<protein>
    <submittedName>
        <fullName evidence="5">TetR/AcrR family transcriptional regulator</fullName>
    </submittedName>
</protein>
<reference evidence="6" key="1">
    <citation type="journal article" date="2019" name="Int. J. Syst. Evol. Microbiol.">
        <title>The Global Catalogue of Microorganisms (GCM) 10K type strain sequencing project: providing services to taxonomists for standard genome sequencing and annotation.</title>
        <authorList>
            <consortium name="The Broad Institute Genomics Platform"/>
            <consortium name="The Broad Institute Genome Sequencing Center for Infectious Disease"/>
            <person name="Wu L."/>
            <person name="Ma J."/>
        </authorList>
    </citation>
    <scope>NUCLEOTIDE SEQUENCE [LARGE SCALE GENOMIC DNA]</scope>
    <source>
        <strain evidence="6">JCM 3369</strain>
    </source>
</reference>
<dbReference type="InterPro" id="IPR023772">
    <property type="entry name" value="DNA-bd_HTH_TetR-type_CS"/>
</dbReference>
<evidence type="ECO:0000256" key="1">
    <source>
        <dbReference type="ARBA" id="ARBA00023125"/>
    </source>
</evidence>
<dbReference type="Gene3D" id="1.10.10.60">
    <property type="entry name" value="Homeodomain-like"/>
    <property type="match status" value="1"/>
</dbReference>
<organism evidence="5 6">
    <name type="scientific">Actinomadura yumaensis</name>
    <dbReference type="NCBI Taxonomy" id="111807"/>
    <lineage>
        <taxon>Bacteria</taxon>
        <taxon>Bacillati</taxon>
        <taxon>Actinomycetota</taxon>
        <taxon>Actinomycetes</taxon>
        <taxon>Streptosporangiales</taxon>
        <taxon>Thermomonosporaceae</taxon>
        <taxon>Actinomadura</taxon>
    </lineage>
</organism>
<feature type="DNA-binding region" description="H-T-H motif" evidence="2">
    <location>
        <begin position="65"/>
        <end position="84"/>
    </location>
</feature>
<sequence>MYARAGRLEAGNAAVTAADGDGRGEVHGRMREEKPGRRRGMPEKRRAIMQAARVVFGREGYSRASVDTIADEAGVSKRTIYNHFADKEDLFHSVAMEGAHQVTEAIAQIMERHLRKIVDLRDDLIDFATERAAAVMDFPDHFALVRALEAEVTRIPPEMLKDWREAGPQSGHVRLAPYLRRIADRGLLRFDDAEEAANHFNLLTITGVNQRTFYGAVPIPESETAHIVTSGVDVFLRLYGTEPERPARSDGS</sequence>
<dbReference type="Gene3D" id="1.10.357.10">
    <property type="entry name" value="Tetracycline Repressor, domain 2"/>
    <property type="match status" value="1"/>
</dbReference>
<evidence type="ECO:0000313" key="6">
    <source>
        <dbReference type="Proteomes" id="UP001596380"/>
    </source>
</evidence>
<proteinExistence type="predicted"/>
<dbReference type="Pfam" id="PF00440">
    <property type="entry name" value="TetR_N"/>
    <property type="match status" value="1"/>
</dbReference>
<dbReference type="InterPro" id="IPR001647">
    <property type="entry name" value="HTH_TetR"/>
</dbReference>
<name>A0ABW2CJL0_9ACTN</name>
<accession>A0ABW2CJL0</accession>
<dbReference type="EMBL" id="JBHSXS010000009">
    <property type="protein sequence ID" value="MFC6881699.1"/>
    <property type="molecule type" value="Genomic_DNA"/>
</dbReference>
<feature type="region of interest" description="Disordered" evidence="3">
    <location>
        <begin position="14"/>
        <end position="43"/>
    </location>
</feature>
<dbReference type="RefSeq" id="WP_206681404.1">
    <property type="nucleotide sequence ID" value="NZ_JBHSXS010000009.1"/>
</dbReference>
<dbReference type="Proteomes" id="UP001596380">
    <property type="component" value="Unassembled WGS sequence"/>
</dbReference>
<dbReference type="PANTHER" id="PTHR30055:SF146">
    <property type="entry name" value="HTH-TYPE TRANSCRIPTIONAL DUAL REGULATOR CECR"/>
    <property type="match status" value="1"/>
</dbReference>
<feature type="domain" description="HTH tetR-type" evidence="4">
    <location>
        <begin position="42"/>
        <end position="102"/>
    </location>
</feature>
<keyword evidence="6" id="KW-1185">Reference proteome</keyword>
<evidence type="ECO:0000256" key="2">
    <source>
        <dbReference type="PROSITE-ProRule" id="PRU00335"/>
    </source>
</evidence>